<dbReference type="EMBL" id="JBHSFW010000001">
    <property type="protein sequence ID" value="MFC4617809.1"/>
    <property type="molecule type" value="Genomic_DNA"/>
</dbReference>
<keyword evidence="4" id="KW-0479">Metal-binding</keyword>
<evidence type="ECO:0000313" key="7">
    <source>
        <dbReference type="EMBL" id="MFC4617809.1"/>
    </source>
</evidence>
<evidence type="ECO:0000256" key="6">
    <source>
        <dbReference type="RuleBase" id="RU004466"/>
    </source>
</evidence>
<evidence type="ECO:0000256" key="4">
    <source>
        <dbReference type="ARBA" id="ARBA00022723"/>
    </source>
</evidence>
<keyword evidence="8" id="KW-1185">Reference proteome</keyword>
<keyword evidence="3 6" id="KW-0808">Transferase</keyword>
<dbReference type="InterPro" id="IPR014119">
    <property type="entry name" value="GerC3_HepT"/>
</dbReference>
<dbReference type="InterPro" id="IPR000092">
    <property type="entry name" value="Polyprenyl_synt"/>
</dbReference>
<organism evidence="7 8">
    <name type="scientific">Camelliibacillus cellulosilyticus</name>
    <dbReference type="NCBI Taxonomy" id="2174486"/>
    <lineage>
        <taxon>Bacteria</taxon>
        <taxon>Bacillati</taxon>
        <taxon>Bacillota</taxon>
        <taxon>Bacilli</taxon>
        <taxon>Bacillales</taxon>
        <taxon>Sporolactobacillaceae</taxon>
        <taxon>Camelliibacillus</taxon>
    </lineage>
</organism>
<comment type="cofactor">
    <cofactor evidence="1">
        <name>Mg(2+)</name>
        <dbReference type="ChEBI" id="CHEBI:18420"/>
    </cofactor>
</comment>
<dbReference type="RefSeq" id="WP_376844833.1">
    <property type="nucleotide sequence ID" value="NZ_JBHSFW010000001.1"/>
</dbReference>
<dbReference type="InterPro" id="IPR008949">
    <property type="entry name" value="Isoprenoid_synthase_dom_sf"/>
</dbReference>
<dbReference type="Proteomes" id="UP001596022">
    <property type="component" value="Unassembled WGS sequence"/>
</dbReference>
<evidence type="ECO:0000256" key="1">
    <source>
        <dbReference type="ARBA" id="ARBA00001946"/>
    </source>
</evidence>
<evidence type="ECO:0000256" key="2">
    <source>
        <dbReference type="ARBA" id="ARBA00006706"/>
    </source>
</evidence>
<comment type="caution">
    <text evidence="7">The sequence shown here is derived from an EMBL/GenBank/DDBJ whole genome shotgun (WGS) entry which is preliminary data.</text>
</comment>
<evidence type="ECO:0000256" key="3">
    <source>
        <dbReference type="ARBA" id="ARBA00022679"/>
    </source>
</evidence>
<evidence type="ECO:0000256" key="5">
    <source>
        <dbReference type="ARBA" id="ARBA00022842"/>
    </source>
</evidence>
<dbReference type="SFLD" id="SFLDS00005">
    <property type="entry name" value="Isoprenoid_Synthase_Type_I"/>
    <property type="match status" value="1"/>
</dbReference>
<dbReference type="InterPro" id="IPR033749">
    <property type="entry name" value="Polyprenyl_synt_CS"/>
</dbReference>
<evidence type="ECO:0000313" key="8">
    <source>
        <dbReference type="Proteomes" id="UP001596022"/>
    </source>
</evidence>
<dbReference type="PANTHER" id="PTHR12001">
    <property type="entry name" value="GERANYLGERANYL PYROPHOSPHATE SYNTHASE"/>
    <property type="match status" value="1"/>
</dbReference>
<sequence>MSLSALYKELKYDLNDIETQLEQAVAVDEPILRQAAFQLLKAGGKRIRPMFVLLSANYGDASREDIKKVAVTLELIHSASLVHDDVIDNAELRRGKQTVKARWDNRVAMYTGDFLFARALEIVGEVRQKNAHTVLSKAFMDMCLGEIVQIEDQYNWQQNFRNYLLRIKRKTALLMAVSCHLGAVAAGAPNHISDDLYRYGYYIGMSYQIIDDILDFVGTEKQLGKPAGGDLRQGNVTLPTLLALKNPEIKGSLYTCLKAAEEDPAKWDSAIAIIRASGAIEASRTLSDRYLNKAYQILKRLPSTHTTRSLGWIADSIGKRKF</sequence>
<dbReference type="Gene3D" id="1.10.600.10">
    <property type="entry name" value="Farnesyl Diphosphate Synthase"/>
    <property type="match status" value="1"/>
</dbReference>
<keyword evidence="5" id="KW-0460">Magnesium</keyword>
<dbReference type="PANTHER" id="PTHR12001:SF69">
    <property type="entry name" value="ALL TRANS-POLYPRENYL-DIPHOSPHATE SYNTHASE PDSS1"/>
    <property type="match status" value="1"/>
</dbReference>
<dbReference type="NCBIfam" id="TIGR02748">
    <property type="entry name" value="GerC3_HepT"/>
    <property type="match status" value="1"/>
</dbReference>
<gene>
    <name evidence="7" type="primary">hepT</name>
    <name evidence="7" type="ORF">ACFO4N_03595</name>
</gene>
<dbReference type="CDD" id="cd00685">
    <property type="entry name" value="Trans_IPPS_HT"/>
    <property type="match status" value="1"/>
</dbReference>
<proteinExistence type="inferred from homology"/>
<name>A0ABV9GKU4_9BACL</name>
<comment type="similarity">
    <text evidence="2 6">Belongs to the FPP/GGPP synthase family.</text>
</comment>
<protein>
    <submittedName>
        <fullName evidence="7">Heptaprenyl diphosphate synthase component II</fullName>
    </submittedName>
</protein>
<dbReference type="SUPFAM" id="SSF48576">
    <property type="entry name" value="Terpenoid synthases"/>
    <property type="match status" value="1"/>
</dbReference>
<dbReference type="PROSITE" id="PS00723">
    <property type="entry name" value="POLYPRENYL_SYNTHASE_1"/>
    <property type="match status" value="1"/>
</dbReference>
<accession>A0ABV9GKU4</accession>
<dbReference type="Pfam" id="PF00348">
    <property type="entry name" value="polyprenyl_synt"/>
    <property type="match status" value="1"/>
</dbReference>
<reference evidence="8" key="1">
    <citation type="journal article" date="2019" name="Int. J. Syst. Evol. Microbiol.">
        <title>The Global Catalogue of Microorganisms (GCM) 10K type strain sequencing project: providing services to taxonomists for standard genome sequencing and annotation.</title>
        <authorList>
            <consortium name="The Broad Institute Genomics Platform"/>
            <consortium name="The Broad Institute Genome Sequencing Center for Infectious Disease"/>
            <person name="Wu L."/>
            <person name="Ma J."/>
        </authorList>
    </citation>
    <scope>NUCLEOTIDE SEQUENCE [LARGE SCALE GENOMIC DNA]</scope>
    <source>
        <strain evidence="8">CGMCC 1.16306</strain>
    </source>
</reference>
<dbReference type="PROSITE" id="PS00444">
    <property type="entry name" value="POLYPRENYL_SYNTHASE_2"/>
    <property type="match status" value="1"/>
</dbReference>